<dbReference type="InterPro" id="IPR029058">
    <property type="entry name" value="AB_hydrolase_fold"/>
</dbReference>
<evidence type="ECO:0000259" key="2">
    <source>
        <dbReference type="Pfam" id="PF00561"/>
    </source>
</evidence>
<dbReference type="Gene3D" id="3.40.50.1820">
    <property type="entry name" value="alpha/beta hydrolase"/>
    <property type="match status" value="1"/>
</dbReference>
<dbReference type="InterPro" id="IPR006311">
    <property type="entry name" value="TAT_signal"/>
</dbReference>
<feature type="domain" description="AB hydrolase-1" evidence="2">
    <location>
        <begin position="79"/>
        <end position="203"/>
    </location>
</feature>
<dbReference type="EMBL" id="BPQQ01000018">
    <property type="protein sequence ID" value="GJD99784.1"/>
    <property type="molecule type" value="Genomic_DNA"/>
</dbReference>
<name>A0ABQ4SBE5_9HYPH</name>
<evidence type="ECO:0000313" key="3">
    <source>
        <dbReference type="EMBL" id="GJD99784.1"/>
    </source>
</evidence>
<dbReference type="SUPFAM" id="SSF53474">
    <property type="entry name" value="alpha/beta-Hydrolases"/>
    <property type="match status" value="1"/>
</dbReference>
<dbReference type="PROSITE" id="PS51318">
    <property type="entry name" value="TAT"/>
    <property type="match status" value="1"/>
</dbReference>
<dbReference type="Proteomes" id="UP001055153">
    <property type="component" value="Unassembled WGS sequence"/>
</dbReference>
<protein>
    <submittedName>
        <fullName evidence="3">2-succinyl-6-hydroxy-2, 4-cyclohexadiene-1-carboxylate synthase</fullName>
    </submittedName>
</protein>
<sequence>MGWTRSGRTRPRALGATLGAAFGAAFGAALLAGAAAAQEAGPRLVTEEMMVPAGEPGLSLYVRNKRPADMTSFRPERTVLFVHGSTYPAETAFDLPLGGQSWMEYIAARGYDVYLVDVRGYGRSTRPPAMAERPEANPPIARTETAAKDVGSAVEAILKRRNIERLSLIGWSWGTTIMATYTTQNPGKVERLVLYAPQWLRTTPSLVQTGPGPIPAYRTVRKDQARERWLNGVPEDKKAGLIPAGWFEQWADATWASDPESAKSDPPLLRAPNGTVADTAEFWNAGKPVYDPARITVPVLLVAAEWDRDTPASMRQTLFPLLVNAPTKRMVELGEGTHTIVMERNRLDLFRAVQAFLDEGGAGR</sequence>
<dbReference type="InterPro" id="IPR000073">
    <property type="entry name" value="AB_hydrolase_1"/>
</dbReference>
<reference evidence="3" key="2">
    <citation type="submission" date="2021-08" db="EMBL/GenBank/DDBJ databases">
        <authorList>
            <person name="Tani A."/>
            <person name="Ola A."/>
            <person name="Ogura Y."/>
            <person name="Katsura K."/>
            <person name="Hayashi T."/>
        </authorList>
    </citation>
    <scope>NUCLEOTIDE SEQUENCE</scope>
    <source>
        <strain evidence="3">DSM 17168</strain>
    </source>
</reference>
<keyword evidence="4" id="KW-1185">Reference proteome</keyword>
<dbReference type="PANTHER" id="PTHR43194">
    <property type="entry name" value="HYDROLASE ALPHA/BETA FOLD FAMILY"/>
    <property type="match status" value="1"/>
</dbReference>
<dbReference type="InterPro" id="IPR050228">
    <property type="entry name" value="Carboxylesterase_BioH"/>
</dbReference>
<gene>
    <name evidence="3" type="primary">menH_2</name>
    <name evidence="3" type="ORF">GMJLKIPL_1702</name>
</gene>
<evidence type="ECO:0000313" key="4">
    <source>
        <dbReference type="Proteomes" id="UP001055153"/>
    </source>
</evidence>
<comment type="caution">
    <text evidence="3">The sequence shown here is derived from an EMBL/GenBank/DDBJ whole genome shotgun (WGS) entry which is preliminary data.</text>
</comment>
<accession>A0ABQ4SBE5</accession>
<organism evidence="3 4">
    <name type="scientific">Methylobacterium isbiliense</name>
    <dbReference type="NCBI Taxonomy" id="315478"/>
    <lineage>
        <taxon>Bacteria</taxon>
        <taxon>Pseudomonadati</taxon>
        <taxon>Pseudomonadota</taxon>
        <taxon>Alphaproteobacteria</taxon>
        <taxon>Hyphomicrobiales</taxon>
        <taxon>Methylobacteriaceae</taxon>
        <taxon>Methylobacterium</taxon>
    </lineage>
</organism>
<dbReference type="RefSeq" id="WP_238234666.1">
    <property type="nucleotide sequence ID" value="NZ_BPQQ01000018.1"/>
</dbReference>
<reference evidence="3" key="1">
    <citation type="journal article" date="2021" name="Front. Microbiol.">
        <title>Comprehensive Comparative Genomics and Phenotyping of Methylobacterium Species.</title>
        <authorList>
            <person name="Alessa O."/>
            <person name="Ogura Y."/>
            <person name="Fujitani Y."/>
            <person name="Takami H."/>
            <person name="Hayashi T."/>
            <person name="Sahin N."/>
            <person name="Tani A."/>
        </authorList>
    </citation>
    <scope>NUCLEOTIDE SEQUENCE</scope>
    <source>
        <strain evidence="3">DSM 17168</strain>
    </source>
</reference>
<dbReference type="Pfam" id="PF00561">
    <property type="entry name" value="Abhydrolase_1"/>
    <property type="match status" value="1"/>
</dbReference>
<feature type="signal peptide" evidence="1">
    <location>
        <begin position="1"/>
        <end position="37"/>
    </location>
</feature>
<dbReference type="PANTHER" id="PTHR43194:SF5">
    <property type="entry name" value="PIMELOYL-[ACYL-CARRIER PROTEIN] METHYL ESTER ESTERASE"/>
    <property type="match status" value="1"/>
</dbReference>
<evidence type="ECO:0000256" key="1">
    <source>
        <dbReference type="SAM" id="SignalP"/>
    </source>
</evidence>
<feature type="chain" id="PRO_5046220298" evidence="1">
    <location>
        <begin position="38"/>
        <end position="364"/>
    </location>
</feature>
<keyword evidence="1" id="KW-0732">Signal</keyword>
<proteinExistence type="predicted"/>